<reference evidence="8 9" key="1">
    <citation type="journal article" date="2015" name="Genome Announc.">
        <title>Expanding the biotechnology potential of lactobacilli through comparative genomics of 213 strains and associated genera.</title>
        <authorList>
            <person name="Sun Z."/>
            <person name="Harris H.M."/>
            <person name="McCann A."/>
            <person name="Guo C."/>
            <person name="Argimon S."/>
            <person name="Zhang W."/>
            <person name="Yang X."/>
            <person name="Jeffery I.B."/>
            <person name="Cooney J.C."/>
            <person name="Kagawa T.F."/>
            <person name="Liu W."/>
            <person name="Song Y."/>
            <person name="Salvetti E."/>
            <person name="Wrobel A."/>
            <person name="Rasinkangas P."/>
            <person name="Parkhill J."/>
            <person name="Rea M.C."/>
            <person name="O'Sullivan O."/>
            <person name="Ritari J."/>
            <person name="Douillard F.P."/>
            <person name="Paul Ross R."/>
            <person name="Yang R."/>
            <person name="Briner A.E."/>
            <person name="Felis G.E."/>
            <person name="de Vos W.M."/>
            <person name="Barrangou R."/>
            <person name="Klaenhammer T.R."/>
            <person name="Caufield P.W."/>
            <person name="Cui Y."/>
            <person name="Zhang H."/>
            <person name="O'Toole P.W."/>
        </authorList>
    </citation>
    <scope>NUCLEOTIDE SEQUENCE [LARGE SCALE GENOMIC DNA]</scope>
    <source>
        <strain evidence="8 9">DSM 20623</strain>
    </source>
</reference>
<evidence type="ECO:0000256" key="1">
    <source>
        <dbReference type="ARBA" id="ARBA00004651"/>
    </source>
</evidence>
<dbReference type="AlphaFoldDB" id="A0A0R2HNE8"/>
<dbReference type="Proteomes" id="UP000051658">
    <property type="component" value="Unassembled WGS sequence"/>
</dbReference>
<accession>A0A0R2HNE8</accession>
<dbReference type="GO" id="GO:0005886">
    <property type="term" value="C:plasma membrane"/>
    <property type="evidence" value="ECO:0007669"/>
    <property type="project" value="UniProtKB-SubCell"/>
</dbReference>
<evidence type="ECO:0000313" key="9">
    <source>
        <dbReference type="Proteomes" id="UP000051658"/>
    </source>
</evidence>
<dbReference type="RefSeq" id="WP_236707202.1">
    <property type="nucleotide sequence ID" value="NZ_JQBS01000035.1"/>
</dbReference>
<feature type="transmembrane region" description="Helical" evidence="6">
    <location>
        <begin position="89"/>
        <end position="110"/>
    </location>
</feature>
<evidence type="ECO:0000313" key="8">
    <source>
        <dbReference type="EMBL" id="KRN54409.1"/>
    </source>
</evidence>
<evidence type="ECO:0000259" key="7">
    <source>
        <dbReference type="Pfam" id="PF10035"/>
    </source>
</evidence>
<keyword evidence="3 6" id="KW-0812">Transmembrane</keyword>
<feature type="transmembrane region" description="Helical" evidence="6">
    <location>
        <begin position="159"/>
        <end position="180"/>
    </location>
</feature>
<dbReference type="eggNOG" id="COG1284">
    <property type="taxonomic scope" value="Bacteria"/>
</dbReference>
<dbReference type="PATRIC" id="fig|1449336.4.peg.2028"/>
<dbReference type="InterPro" id="IPR051461">
    <property type="entry name" value="UPF0750_membrane"/>
</dbReference>
<dbReference type="Gene3D" id="3.30.70.120">
    <property type="match status" value="1"/>
</dbReference>
<keyword evidence="5 6" id="KW-0472">Membrane</keyword>
<dbReference type="CDD" id="cd16380">
    <property type="entry name" value="YitT_C"/>
    <property type="match status" value="1"/>
</dbReference>
<dbReference type="PANTHER" id="PTHR33545">
    <property type="entry name" value="UPF0750 MEMBRANE PROTEIN YITT-RELATED"/>
    <property type="match status" value="1"/>
</dbReference>
<dbReference type="InterPro" id="IPR019264">
    <property type="entry name" value="DUF2179"/>
</dbReference>
<gene>
    <name evidence="8" type="ORF">IV74_GL001991</name>
</gene>
<keyword evidence="2" id="KW-1003">Cell membrane</keyword>
<evidence type="ECO:0000256" key="3">
    <source>
        <dbReference type="ARBA" id="ARBA00022692"/>
    </source>
</evidence>
<dbReference type="Pfam" id="PF02588">
    <property type="entry name" value="YitT_membrane"/>
    <property type="match status" value="1"/>
</dbReference>
<dbReference type="PIRSF" id="PIRSF006483">
    <property type="entry name" value="Membrane_protein_YitT"/>
    <property type="match status" value="1"/>
</dbReference>
<proteinExistence type="predicted"/>
<organism evidence="8 9">
    <name type="scientific">Carnobacterium divergens DSM 20623</name>
    <dbReference type="NCBI Taxonomy" id="1449336"/>
    <lineage>
        <taxon>Bacteria</taxon>
        <taxon>Bacillati</taxon>
        <taxon>Bacillota</taxon>
        <taxon>Bacilli</taxon>
        <taxon>Lactobacillales</taxon>
        <taxon>Carnobacteriaceae</taxon>
        <taxon>Carnobacterium</taxon>
    </lineage>
</organism>
<dbReference type="InterPro" id="IPR003740">
    <property type="entry name" value="YitT"/>
</dbReference>
<dbReference type="PANTHER" id="PTHR33545:SF5">
    <property type="entry name" value="UPF0750 MEMBRANE PROTEIN YITT"/>
    <property type="match status" value="1"/>
</dbReference>
<feature type="domain" description="DUF2179" evidence="7">
    <location>
        <begin position="229"/>
        <end position="283"/>
    </location>
</feature>
<evidence type="ECO:0000256" key="6">
    <source>
        <dbReference type="SAM" id="Phobius"/>
    </source>
</evidence>
<dbReference type="EMBL" id="JQBS01000035">
    <property type="protein sequence ID" value="KRN54409.1"/>
    <property type="molecule type" value="Genomic_DNA"/>
</dbReference>
<name>A0A0R2HNE8_CARDV</name>
<protein>
    <submittedName>
        <fullName evidence="8">Integral inner membrane protein</fullName>
    </submittedName>
</protein>
<comment type="subcellular location">
    <subcellularLocation>
        <location evidence="1">Cell membrane</location>
        <topology evidence="1">Multi-pass membrane protein</topology>
    </subcellularLocation>
</comment>
<evidence type="ECO:0000256" key="4">
    <source>
        <dbReference type="ARBA" id="ARBA00022989"/>
    </source>
</evidence>
<comment type="caution">
    <text evidence="8">The sequence shown here is derived from an EMBL/GenBank/DDBJ whole genome shotgun (WGS) entry which is preliminary data.</text>
</comment>
<evidence type="ECO:0000256" key="5">
    <source>
        <dbReference type="ARBA" id="ARBA00023136"/>
    </source>
</evidence>
<dbReference type="GeneID" id="89588986"/>
<keyword evidence="4 6" id="KW-1133">Transmembrane helix</keyword>
<evidence type="ECO:0000256" key="2">
    <source>
        <dbReference type="ARBA" id="ARBA00022475"/>
    </source>
</evidence>
<dbReference type="Pfam" id="PF10035">
    <property type="entry name" value="DUF2179"/>
    <property type="match status" value="1"/>
</dbReference>
<sequence length="298" mass="32852">MAKLKVPNMWAEFSKKMFFIFFAALTNAIALNNFLIPARVYGAGLNGVSQLISSSLFDFAHIHVSTGLLIILFNAPIALLGWYKIGRDFTLYSFMTVALMSIFSMIFPIIELTPDPIMNAVAGGVMSGVGIGCALKYGFSTGGMDIISMVLSKTTGRSIGSLMFGINLIIISTAGFVYGWEYALYTLLSIYVMTKVVDTIHTSHQKVTAMIVTKHSDEMIKAINDKLIRGITVIPAKGGYTGDDSAVLMIVITRYELYDLEIAVKETDTSAFVNILQTNKLIGEFWDTDQQKRQKEQL</sequence>
<feature type="transmembrane region" description="Helical" evidence="6">
    <location>
        <begin position="59"/>
        <end position="82"/>
    </location>
</feature>
<dbReference type="InterPro" id="IPR015867">
    <property type="entry name" value="N-reg_PII/ATP_PRibTrfase_C"/>
</dbReference>
<feature type="transmembrane region" description="Helical" evidence="6">
    <location>
        <begin position="116"/>
        <end position="139"/>
    </location>
</feature>
<keyword evidence="9" id="KW-1185">Reference proteome</keyword>